<dbReference type="InterPro" id="IPR010001">
    <property type="entry name" value="BofA"/>
</dbReference>
<feature type="transmembrane region" description="Helical" evidence="1">
    <location>
        <begin position="63"/>
        <end position="82"/>
    </location>
</feature>
<keyword evidence="1" id="KW-0812">Transmembrane</keyword>
<dbReference type="RefSeq" id="WP_306986151.1">
    <property type="nucleotide sequence ID" value="NZ_JAUSUA010000011.1"/>
</dbReference>
<accession>A0ABT9YNA7</accession>
<dbReference type="EMBL" id="JAUSUA010000011">
    <property type="protein sequence ID" value="MDQ0209342.1"/>
    <property type="molecule type" value="Genomic_DNA"/>
</dbReference>
<feature type="transmembrane region" description="Helical" evidence="1">
    <location>
        <begin position="6"/>
        <end position="24"/>
    </location>
</feature>
<dbReference type="Proteomes" id="UP001225034">
    <property type="component" value="Unassembled WGS sequence"/>
</dbReference>
<organism evidence="2 3">
    <name type="scientific">Alkalicoccobacillus murimartini</name>
    <dbReference type="NCBI Taxonomy" id="171685"/>
    <lineage>
        <taxon>Bacteria</taxon>
        <taxon>Bacillati</taxon>
        <taxon>Bacillota</taxon>
        <taxon>Bacilli</taxon>
        <taxon>Bacillales</taxon>
        <taxon>Bacillaceae</taxon>
        <taxon>Alkalicoccobacillus</taxon>
    </lineage>
</organism>
<keyword evidence="3" id="KW-1185">Reference proteome</keyword>
<comment type="caution">
    <text evidence="2">The sequence shown here is derived from an EMBL/GenBank/DDBJ whole genome shotgun (WGS) entry which is preliminary data.</text>
</comment>
<evidence type="ECO:0000313" key="2">
    <source>
        <dbReference type="EMBL" id="MDQ0209342.1"/>
    </source>
</evidence>
<evidence type="ECO:0000256" key="1">
    <source>
        <dbReference type="SAM" id="Phobius"/>
    </source>
</evidence>
<protein>
    <submittedName>
        <fullName evidence="2">Inhibitor of the pro-sigma K processing machinery</fullName>
    </submittedName>
</protein>
<keyword evidence="1" id="KW-1133">Transmembrane helix</keyword>
<name>A0ABT9YNA7_9BACI</name>
<dbReference type="Pfam" id="PF07441">
    <property type="entry name" value="BofA"/>
    <property type="match status" value="1"/>
</dbReference>
<feature type="transmembrane region" description="Helical" evidence="1">
    <location>
        <begin position="33"/>
        <end position="51"/>
    </location>
</feature>
<evidence type="ECO:0000313" key="3">
    <source>
        <dbReference type="Proteomes" id="UP001225034"/>
    </source>
</evidence>
<keyword evidence="1" id="KW-0472">Membrane</keyword>
<sequence>MDPVVLFVLLGGAVVLLLTVGAPMRPIRLVGNLAVKLVIGLLLLFLVNASGSWTGMHIPINPITASITGVLGVPGVVLLVAVKQFLL</sequence>
<proteinExistence type="predicted"/>
<dbReference type="NCBIfam" id="TIGR02862">
    <property type="entry name" value="spore_BofA"/>
    <property type="match status" value="1"/>
</dbReference>
<reference evidence="2 3" key="1">
    <citation type="submission" date="2023-07" db="EMBL/GenBank/DDBJ databases">
        <title>Genomic Encyclopedia of Type Strains, Phase IV (KMG-IV): sequencing the most valuable type-strain genomes for metagenomic binning, comparative biology and taxonomic classification.</title>
        <authorList>
            <person name="Goeker M."/>
        </authorList>
    </citation>
    <scope>NUCLEOTIDE SEQUENCE [LARGE SCALE GENOMIC DNA]</scope>
    <source>
        <strain evidence="2 3">DSM 19154</strain>
    </source>
</reference>
<gene>
    <name evidence="2" type="ORF">J2S05_004184</name>
</gene>